<keyword evidence="1" id="KW-0812">Transmembrane</keyword>
<keyword evidence="2" id="KW-0732">Signal</keyword>
<feature type="transmembrane region" description="Helical" evidence="1">
    <location>
        <begin position="374"/>
        <end position="402"/>
    </location>
</feature>
<organism evidence="3 4">
    <name type="scientific">Protopolystoma xenopodis</name>
    <dbReference type="NCBI Taxonomy" id="117903"/>
    <lineage>
        <taxon>Eukaryota</taxon>
        <taxon>Metazoa</taxon>
        <taxon>Spiralia</taxon>
        <taxon>Lophotrochozoa</taxon>
        <taxon>Platyhelminthes</taxon>
        <taxon>Monogenea</taxon>
        <taxon>Polyopisthocotylea</taxon>
        <taxon>Polystomatidea</taxon>
        <taxon>Polystomatidae</taxon>
        <taxon>Protopolystoma</taxon>
    </lineage>
</organism>
<feature type="transmembrane region" description="Helical" evidence="1">
    <location>
        <begin position="491"/>
        <end position="511"/>
    </location>
</feature>
<comment type="caution">
    <text evidence="3">The sequence shown here is derived from an EMBL/GenBank/DDBJ whole genome shotgun (WGS) entry which is preliminary data.</text>
</comment>
<dbReference type="EMBL" id="CAAALY010255464">
    <property type="protein sequence ID" value="VEL37601.1"/>
    <property type="molecule type" value="Genomic_DNA"/>
</dbReference>
<feature type="transmembrane region" description="Helical" evidence="1">
    <location>
        <begin position="523"/>
        <end position="541"/>
    </location>
</feature>
<proteinExistence type="predicted"/>
<feature type="transmembrane region" description="Helical" evidence="1">
    <location>
        <begin position="465"/>
        <end position="485"/>
    </location>
</feature>
<evidence type="ECO:0008006" key="5">
    <source>
        <dbReference type="Google" id="ProtNLM"/>
    </source>
</evidence>
<feature type="signal peptide" evidence="2">
    <location>
        <begin position="1"/>
        <end position="15"/>
    </location>
</feature>
<keyword evidence="1" id="KW-0472">Membrane</keyword>
<evidence type="ECO:0000256" key="2">
    <source>
        <dbReference type="SAM" id="SignalP"/>
    </source>
</evidence>
<reference evidence="3" key="1">
    <citation type="submission" date="2018-11" db="EMBL/GenBank/DDBJ databases">
        <authorList>
            <consortium name="Pathogen Informatics"/>
        </authorList>
    </citation>
    <scope>NUCLEOTIDE SEQUENCE</scope>
</reference>
<dbReference type="Proteomes" id="UP000784294">
    <property type="component" value="Unassembled WGS sequence"/>
</dbReference>
<accession>A0A3S5ATU7</accession>
<name>A0A3S5ATU7_9PLAT</name>
<evidence type="ECO:0000313" key="3">
    <source>
        <dbReference type="EMBL" id="VEL37601.1"/>
    </source>
</evidence>
<feature type="chain" id="PRO_5018731133" description="TRC8-like N-terminal domain-containing protein" evidence="2">
    <location>
        <begin position="16"/>
        <end position="599"/>
    </location>
</feature>
<dbReference type="AlphaFoldDB" id="A0A3S5ATU7"/>
<keyword evidence="1" id="KW-1133">Transmembrane helix</keyword>
<feature type="transmembrane region" description="Helical" evidence="1">
    <location>
        <begin position="206"/>
        <end position="226"/>
    </location>
</feature>
<sequence length="599" mass="66870">MCISLVLFLVDLVRHRKDPMPVGGRALRRFIFGPKRTQLTSGGDSRTEALPASSGVGFGTGMFAMGQTGDLSYAHLLLLLPAVCYALQPEGMGSARMSIGVKGDRLKYLLCDESARFLAILVILPLWNLLLQHDYPTQGTYIYRQLGKARIMLLIHLTLSVCVTSQQMYNAFQLAITELHPRLTRNLIYLLLGVTISASLNGITSIIPITWCCLLAETIGIVLVGLSRTRQEVDYDKIQLPDDGPTEVTIYTQLPRRLTWHLVYLILSPAPYQLMLAAQQSGMQGAWKRILACAIVCNWGRSVAYYLISQRLYPLAQINATRSTISPFVLFSKEMASNITTLNELPEGLIIPKEIKEPNMTDFSTEEITINNDLFILTGVLLGPVIVGAAISAVSLASQMYLDITKVALQLLNYMYDGLDELVVLVVLSVTVSLFHMQAFLYILNRQEEVLKYLWRLLNQCGNKYHFFYIAYLATPLLAPFIVNFGAASAIIGWVVSAAANILVYSINEILDNQIIEAEVRRVFCIFMVVQVISCVMNSNISSMLVPWMQLSILIEDVKTKMLWLRVWSQFPAERFVEGLTSLVSLTNSYLGAENGKSH</sequence>
<evidence type="ECO:0000313" key="4">
    <source>
        <dbReference type="Proteomes" id="UP000784294"/>
    </source>
</evidence>
<keyword evidence="4" id="KW-1185">Reference proteome</keyword>
<feature type="transmembrane region" description="Helical" evidence="1">
    <location>
        <begin position="422"/>
        <end position="444"/>
    </location>
</feature>
<gene>
    <name evidence="3" type="ORF">PXEA_LOCUS31041</name>
</gene>
<evidence type="ECO:0000256" key="1">
    <source>
        <dbReference type="SAM" id="Phobius"/>
    </source>
</evidence>
<protein>
    <recommendedName>
        <fullName evidence="5">TRC8-like N-terminal domain-containing protein</fullName>
    </recommendedName>
</protein>